<evidence type="ECO:0000259" key="4">
    <source>
        <dbReference type="PROSITE" id="PS50110"/>
    </source>
</evidence>
<dbReference type="InterPro" id="IPR011006">
    <property type="entry name" value="CheY-like_superfamily"/>
</dbReference>
<evidence type="ECO:0000313" key="5">
    <source>
        <dbReference type="EMBL" id="XCH33373.1"/>
    </source>
</evidence>
<reference evidence="5" key="1">
    <citation type="submission" date="2024-06" db="EMBL/GenBank/DDBJ databases">
        <title>A Novel Isolate, Dehalogenimonas sp. Strain 4OHTPN, Dechlorinates Aromatic 4 Hydroxy chlorothalonil by a Novel Reductive Dehalogenase.</title>
        <authorList>
            <person name="Liu G."/>
        </authorList>
    </citation>
    <scope>NUCLEOTIDE SEQUENCE</scope>
    <source>
        <strain evidence="5">4OHTPN</strain>
    </source>
</reference>
<dbReference type="SUPFAM" id="SSF52172">
    <property type="entry name" value="CheY-like"/>
    <property type="match status" value="1"/>
</dbReference>
<feature type="modified residue" description="4-aspartylphosphate" evidence="3">
    <location>
        <position position="59"/>
    </location>
</feature>
<dbReference type="Gene3D" id="3.40.50.2300">
    <property type="match status" value="1"/>
</dbReference>
<dbReference type="CDD" id="cd17574">
    <property type="entry name" value="REC_OmpR"/>
    <property type="match status" value="1"/>
</dbReference>
<dbReference type="PROSITE" id="PS50110">
    <property type="entry name" value="RESPONSE_REGULATORY"/>
    <property type="match status" value="1"/>
</dbReference>
<dbReference type="Pfam" id="PF00072">
    <property type="entry name" value="Response_reg"/>
    <property type="match status" value="1"/>
</dbReference>
<keyword evidence="2" id="KW-0902">Two-component regulatory system</keyword>
<feature type="domain" description="Response regulatory" evidence="4">
    <location>
        <begin position="10"/>
        <end position="121"/>
    </location>
</feature>
<dbReference type="SMART" id="SM00448">
    <property type="entry name" value="REC"/>
    <property type="match status" value="1"/>
</dbReference>
<organism evidence="5">
    <name type="scientific">Dehalogenimonas sp. 4OHTPN</name>
    <dbReference type="NCBI Taxonomy" id="3166643"/>
    <lineage>
        <taxon>Bacteria</taxon>
        <taxon>Bacillati</taxon>
        <taxon>Chloroflexota</taxon>
        <taxon>Dehalococcoidia</taxon>
        <taxon>Dehalococcoidales</taxon>
        <taxon>Dehalococcoidaceae</taxon>
        <taxon>Dehalogenimonas</taxon>
    </lineage>
</organism>
<protein>
    <submittedName>
        <fullName evidence="5">Response regulator</fullName>
    </submittedName>
</protein>
<dbReference type="InterPro" id="IPR050595">
    <property type="entry name" value="Bact_response_regulator"/>
</dbReference>
<proteinExistence type="predicted"/>
<dbReference type="InterPro" id="IPR001789">
    <property type="entry name" value="Sig_transdc_resp-reg_receiver"/>
</dbReference>
<sequence>MNSNDKPAIRILVVDDDEAILQYACAGLEIAGFRVKGTSDGEEALAAVRDGDSDLVLLDLFMTPVTGFDILTKLRDFSDIPVVVFTARDDIGGFALETGADGYIGKPFKVKELIEKIEEVIARQGTKWE</sequence>
<dbReference type="EMBL" id="CP159307">
    <property type="protein sequence ID" value="XCH33373.1"/>
    <property type="molecule type" value="Genomic_DNA"/>
</dbReference>
<dbReference type="GO" id="GO:0000160">
    <property type="term" value="P:phosphorelay signal transduction system"/>
    <property type="evidence" value="ECO:0007669"/>
    <property type="project" value="UniProtKB-KW"/>
</dbReference>
<evidence type="ECO:0000256" key="1">
    <source>
        <dbReference type="ARBA" id="ARBA00022553"/>
    </source>
</evidence>
<dbReference type="PANTHER" id="PTHR44591:SF14">
    <property type="entry name" value="PROTEIN PILG"/>
    <property type="match status" value="1"/>
</dbReference>
<dbReference type="RefSeq" id="WP_353714614.1">
    <property type="nucleotide sequence ID" value="NZ_CP159307.1"/>
</dbReference>
<dbReference type="AlphaFoldDB" id="A0AAU8G9Q5"/>
<evidence type="ECO:0000256" key="2">
    <source>
        <dbReference type="ARBA" id="ARBA00023012"/>
    </source>
</evidence>
<dbReference type="PANTHER" id="PTHR44591">
    <property type="entry name" value="STRESS RESPONSE REGULATOR PROTEIN 1"/>
    <property type="match status" value="1"/>
</dbReference>
<accession>A0AAU8G9Q5</accession>
<name>A0AAU8G9Q5_9CHLR</name>
<keyword evidence="1 3" id="KW-0597">Phosphoprotein</keyword>
<evidence type="ECO:0000256" key="3">
    <source>
        <dbReference type="PROSITE-ProRule" id="PRU00169"/>
    </source>
</evidence>
<gene>
    <name evidence="5" type="ORF">ABV300_00415</name>
</gene>